<keyword evidence="2" id="KW-1185">Reference proteome</keyword>
<name>A0A517RKX6_9PLAN</name>
<gene>
    <name evidence="1" type="ORF">Pan241w_46370</name>
</gene>
<accession>A0A517RKX6</accession>
<dbReference type="Proteomes" id="UP000317171">
    <property type="component" value="Chromosome"/>
</dbReference>
<organism evidence="1 2">
    <name type="scientific">Gimesia alba</name>
    <dbReference type="NCBI Taxonomy" id="2527973"/>
    <lineage>
        <taxon>Bacteria</taxon>
        <taxon>Pseudomonadati</taxon>
        <taxon>Planctomycetota</taxon>
        <taxon>Planctomycetia</taxon>
        <taxon>Planctomycetales</taxon>
        <taxon>Planctomycetaceae</taxon>
        <taxon>Gimesia</taxon>
    </lineage>
</organism>
<dbReference type="OrthoDB" id="9925582at2"/>
<dbReference type="RefSeq" id="WP_145220056.1">
    <property type="nucleotide sequence ID" value="NZ_CP036269.1"/>
</dbReference>
<dbReference type="EMBL" id="CP036269">
    <property type="protein sequence ID" value="QDT44525.1"/>
    <property type="molecule type" value="Genomic_DNA"/>
</dbReference>
<dbReference type="AlphaFoldDB" id="A0A517RKX6"/>
<evidence type="ECO:0000313" key="2">
    <source>
        <dbReference type="Proteomes" id="UP000317171"/>
    </source>
</evidence>
<evidence type="ECO:0000313" key="1">
    <source>
        <dbReference type="EMBL" id="QDT44525.1"/>
    </source>
</evidence>
<protein>
    <submittedName>
        <fullName evidence="1">Uncharacterized protein</fullName>
    </submittedName>
</protein>
<sequence length="224" mass="26408">MISVDYSCNKHGCTNRCPEEYSGCPECGAHFCQDCALEFEMICSCGGELQQDEYFKVCCPDKLPVEVVQYKTLKERLKALNEIRPRYNFIEAEYNNYKSIIINCEREARANRTEVQDNEGYYLLTRAPLKYFYPNEVVTNLINHAVPSNVDQLLSVLTDELYMQELLEQIDNAPRTDEEWEELKSRWKIYSLIVGTWIPHDGEEKCFYSYRDSIELIRKHLHRE</sequence>
<proteinExistence type="predicted"/>
<reference evidence="1 2" key="1">
    <citation type="submission" date="2019-02" db="EMBL/GenBank/DDBJ databases">
        <title>Deep-cultivation of Planctomycetes and their phenomic and genomic characterization uncovers novel biology.</title>
        <authorList>
            <person name="Wiegand S."/>
            <person name="Jogler M."/>
            <person name="Boedeker C."/>
            <person name="Pinto D."/>
            <person name="Vollmers J."/>
            <person name="Rivas-Marin E."/>
            <person name="Kohn T."/>
            <person name="Peeters S.H."/>
            <person name="Heuer A."/>
            <person name="Rast P."/>
            <person name="Oberbeckmann S."/>
            <person name="Bunk B."/>
            <person name="Jeske O."/>
            <person name="Meyerdierks A."/>
            <person name="Storesund J.E."/>
            <person name="Kallscheuer N."/>
            <person name="Luecker S."/>
            <person name="Lage O.M."/>
            <person name="Pohl T."/>
            <person name="Merkel B.J."/>
            <person name="Hornburger P."/>
            <person name="Mueller R.-W."/>
            <person name="Bruemmer F."/>
            <person name="Labrenz M."/>
            <person name="Spormann A.M."/>
            <person name="Op den Camp H."/>
            <person name="Overmann J."/>
            <person name="Amann R."/>
            <person name="Jetten M.S.M."/>
            <person name="Mascher T."/>
            <person name="Medema M.H."/>
            <person name="Devos D.P."/>
            <person name="Kaster A.-K."/>
            <person name="Ovreas L."/>
            <person name="Rohde M."/>
            <person name="Galperin M.Y."/>
            <person name="Jogler C."/>
        </authorList>
    </citation>
    <scope>NUCLEOTIDE SEQUENCE [LARGE SCALE GENOMIC DNA]</scope>
    <source>
        <strain evidence="1 2">Pan241w</strain>
    </source>
</reference>
<dbReference type="KEGG" id="gaz:Pan241w_46370"/>